<organism evidence="2 3">
    <name type="scientific">Naegleria fowleri</name>
    <name type="common">Brain eating amoeba</name>
    <dbReference type="NCBI Taxonomy" id="5763"/>
    <lineage>
        <taxon>Eukaryota</taxon>
        <taxon>Discoba</taxon>
        <taxon>Heterolobosea</taxon>
        <taxon>Tetramitia</taxon>
        <taxon>Eutetramitia</taxon>
        <taxon>Vahlkampfiidae</taxon>
        <taxon>Naegleria</taxon>
    </lineage>
</organism>
<evidence type="ECO:0000313" key="3">
    <source>
        <dbReference type="Proteomes" id="UP000444721"/>
    </source>
</evidence>
<dbReference type="Proteomes" id="UP000444721">
    <property type="component" value="Unassembled WGS sequence"/>
</dbReference>
<evidence type="ECO:0000313" key="2">
    <source>
        <dbReference type="EMBL" id="KAF0980404.1"/>
    </source>
</evidence>
<feature type="region of interest" description="Disordered" evidence="1">
    <location>
        <begin position="71"/>
        <end position="109"/>
    </location>
</feature>
<name>A0A6A5C1H1_NAEFO</name>
<protein>
    <submittedName>
        <fullName evidence="2">Uncharacterized protein</fullName>
    </submittedName>
</protein>
<gene>
    <name evidence="2" type="ORF">FDP41_013618</name>
</gene>
<keyword evidence="3" id="KW-1185">Reference proteome</keyword>
<feature type="region of interest" description="Disordered" evidence="1">
    <location>
        <begin position="162"/>
        <end position="183"/>
    </location>
</feature>
<dbReference type="OrthoDB" id="10430312at2759"/>
<dbReference type="GeneID" id="68120833"/>
<reference evidence="2 3" key="1">
    <citation type="journal article" date="2019" name="Sci. Rep.">
        <title>Nanopore sequencing improves the draft genome of the human pathogenic amoeba Naegleria fowleri.</title>
        <authorList>
            <person name="Liechti N."/>
            <person name="Schurch N."/>
            <person name="Bruggmann R."/>
            <person name="Wittwer M."/>
        </authorList>
    </citation>
    <scope>NUCLEOTIDE SEQUENCE [LARGE SCALE GENOMIC DNA]</scope>
    <source>
        <strain evidence="2 3">ATCC 30894</strain>
    </source>
</reference>
<proteinExistence type="predicted"/>
<feature type="compositionally biased region" description="Low complexity" evidence="1">
    <location>
        <begin position="86"/>
        <end position="95"/>
    </location>
</feature>
<dbReference type="VEuPathDB" id="AmoebaDB:NF0020520"/>
<dbReference type="EMBL" id="VFQX01000019">
    <property type="protein sequence ID" value="KAF0980404.1"/>
    <property type="molecule type" value="Genomic_DNA"/>
</dbReference>
<dbReference type="VEuPathDB" id="AmoebaDB:FDP41_013618"/>
<evidence type="ECO:0000256" key="1">
    <source>
        <dbReference type="SAM" id="MobiDB-lite"/>
    </source>
</evidence>
<sequence>METITSNSKGIDQLVISKAFAHHQARRFARQAQSHEQLCQKVDQLRDQPSKSTQDLEAQLNLTKELIEDKKKEKKRRGSIFDQGTSDSSSSVVLVTPPPSSCQKPNSAQSKYSCSADELIQMRKQNRLGKVSLTTMKHLSSVDHRRSSGLLGVNTLHHLRNSGNGGESISHVEDNCDGLSRHQ</sequence>
<dbReference type="VEuPathDB" id="AmoebaDB:NfTy_027590"/>
<dbReference type="RefSeq" id="XP_044565117.1">
    <property type="nucleotide sequence ID" value="XM_044704268.1"/>
</dbReference>
<dbReference type="AlphaFoldDB" id="A0A6A5C1H1"/>
<accession>A0A6A5C1H1</accession>
<comment type="caution">
    <text evidence="2">The sequence shown here is derived from an EMBL/GenBank/DDBJ whole genome shotgun (WGS) entry which is preliminary data.</text>
</comment>